<feature type="compositionally biased region" description="Low complexity" evidence="1">
    <location>
        <begin position="435"/>
        <end position="445"/>
    </location>
</feature>
<dbReference type="Proteomes" id="UP000770015">
    <property type="component" value="Unassembled WGS sequence"/>
</dbReference>
<dbReference type="Gene3D" id="3.10.350.10">
    <property type="entry name" value="LysM domain"/>
    <property type="match status" value="1"/>
</dbReference>
<feature type="compositionally biased region" description="Polar residues" evidence="1">
    <location>
        <begin position="381"/>
        <end position="401"/>
    </location>
</feature>
<feature type="region of interest" description="Disordered" evidence="1">
    <location>
        <begin position="1"/>
        <end position="100"/>
    </location>
</feature>
<dbReference type="AlphaFoldDB" id="A0A9P8VDU7"/>
<dbReference type="EMBL" id="JAGSXJ010000010">
    <property type="protein sequence ID" value="KAH6688068.1"/>
    <property type="molecule type" value="Genomic_DNA"/>
</dbReference>
<name>A0A9P8VDU7_9PEZI</name>
<keyword evidence="3" id="KW-1185">Reference proteome</keyword>
<reference evidence="2" key="1">
    <citation type="journal article" date="2021" name="Nat. Commun.">
        <title>Genetic determinants of endophytism in the Arabidopsis root mycobiome.</title>
        <authorList>
            <person name="Mesny F."/>
            <person name="Miyauchi S."/>
            <person name="Thiergart T."/>
            <person name="Pickel B."/>
            <person name="Atanasova L."/>
            <person name="Karlsson M."/>
            <person name="Huettel B."/>
            <person name="Barry K.W."/>
            <person name="Haridas S."/>
            <person name="Chen C."/>
            <person name="Bauer D."/>
            <person name="Andreopoulos W."/>
            <person name="Pangilinan J."/>
            <person name="LaButti K."/>
            <person name="Riley R."/>
            <person name="Lipzen A."/>
            <person name="Clum A."/>
            <person name="Drula E."/>
            <person name="Henrissat B."/>
            <person name="Kohler A."/>
            <person name="Grigoriev I.V."/>
            <person name="Martin F.M."/>
            <person name="Hacquard S."/>
        </authorList>
    </citation>
    <scope>NUCLEOTIDE SEQUENCE</scope>
    <source>
        <strain evidence="2">MPI-SDFR-AT-0117</strain>
    </source>
</reference>
<organism evidence="2 3">
    <name type="scientific">Plectosphaerella plurivora</name>
    <dbReference type="NCBI Taxonomy" id="936078"/>
    <lineage>
        <taxon>Eukaryota</taxon>
        <taxon>Fungi</taxon>
        <taxon>Dikarya</taxon>
        <taxon>Ascomycota</taxon>
        <taxon>Pezizomycotina</taxon>
        <taxon>Sordariomycetes</taxon>
        <taxon>Hypocreomycetidae</taxon>
        <taxon>Glomerellales</taxon>
        <taxon>Plectosphaerellaceae</taxon>
        <taxon>Plectosphaerella</taxon>
    </lineage>
</organism>
<sequence>MADSRQSSHLVPPAQFPAGAEVETSTVRPRNRRLISTESDQNGGLSTARSSSSLFSSFSASASRKSSPMASNRSRPGQERSTSAKATSGRDDRNSYPDTHLGMIESSLTQSWTSIQGFASSLMSSDPEITRSSSRSTLPKPFFRSLQNTRQRNGPDSWGPSPPESRPAVESLGAGSLHERQAALRAAKTASVLESHEGVNGGLDVSGRYKRRTSDDYNAPPLLEEAEPDQLVYIHHVQPTDTYAGIVLRYRCREEPFRKLNGLWSKDIQARKWLALPVDFCEVKGRACQPPSHHSGAQVDLLAPTPDGSTTQQPGGSASSGDFFSLPVSHHSDIPRELPDDKPWQHVRWCSLDMLSEPVEIARVSRKAMGYFPPRRKKSLHTTSAASTPRQSLEQVANMTSRPDRPEGDTTSEGQSLGRPISGHARRGQPGTPDSSYTSSTRSRMGSGGADSRPSWMRGPGGVGSMGRNVRAPGPEKDYFNTWAKRHIPGIAIDENSPSISVMGSETAHFGFGRQGQEPEAATIVQSPFDEGNAAPSGSPNNFGLDRAASQIETWLRGAFAKGPGNPNRNSSSPGRRRNPIEMPSDLIELEDASHDDSPKAGSHDRAPVSADSNDPGPGATWSASTNRPEHASPLRSRK</sequence>
<feature type="compositionally biased region" description="Polar residues" evidence="1">
    <location>
        <begin position="72"/>
        <end position="86"/>
    </location>
</feature>
<evidence type="ECO:0000313" key="2">
    <source>
        <dbReference type="EMBL" id="KAH6688068.1"/>
    </source>
</evidence>
<feature type="region of interest" description="Disordered" evidence="1">
    <location>
        <begin position="529"/>
        <end position="639"/>
    </location>
</feature>
<evidence type="ECO:0000313" key="3">
    <source>
        <dbReference type="Proteomes" id="UP000770015"/>
    </source>
</evidence>
<evidence type="ECO:0000256" key="1">
    <source>
        <dbReference type="SAM" id="MobiDB-lite"/>
    </source>
</evidence>
<feature type="compositionally biased region" description="Basic and acidic residues" evidence="1">
    <location>
        <begin position="592"/>
        <end position="607"/>
    </location>
</feature>
<comment type="caution">
    <text evidence="2">The sequence shown here is derived from an EMBL/GenBank/DDBJ whole genome shotgun (WGS) entry which is preliminary data.</text>
</comment>
<feature type="region of interest" description="Disordered" evidence="1">
    <location>
        <begin position="123"/>
        <end position="181"/>
    </location>
</feature>
<feature type="compositionally biased region" description="Polar residues" evidence="1">
    <location>
        <begin position="23"/>
        <end position="45"/>
    </location>
</feature>
<dbReference type="InterPro" id="IPR036779">
    <property type="entry name" value="LysM_dom_sf"/>
</dbReference>
<evidence type="ECO:0008006" key="4">
    <source>
        <dbReference type="Google" id="ProtNLM"/>
    </source>
</evidence>
<feature type="compositionally biased region" description="Low complexity" evidence="1">
    <location>
        <begin position="46"/>
        <end position="71"/>
    </location>
</feature>
<dbReference type="OrthoDB" id="2192830at2759"/>
<feature type="compositionally biased region" description="Polar residues" evidence="1">
    <location>
        <begin position="307"/>
        <end position="322"/>
    </location>
</feature>
<accession>A0A9P8VDU7</accession>
<feature type="compositionally biased region" description="Polar residues" evidence="1">
    <location>
        <begin position="145"/>
        <end position="154"/>
    </location>
</feature>
<feature type="compositionally biased region" description="Low complexity" evidence="1">
    <location>
        <begin position="563"/>
        <end position="574"/>
    </location>
</feature>
<proteinExistence type="predicted"/>
<feature type="region of interest" description="Disordered" evidence="1">
    <location>
        <begin position="287"/>
        <end position="328"/>
    </location>
</feature>
<feature type="region of interest" description="Disordered" evidence="1">
    <location>
        <begin position="201"/>
        <end position="221"/>
    </location>
</feature>
<feature type="region of interest" description="Disordered" evidence="1">
    <location>
        <begin position="372"/>
        <end position="475"/>
    </location>
</feature>
<gene>
    <name evidence="2" type="ORF">F5X68DRAFT_8380</name>
</gene>
<protein>
    <recommendedName>
        <fullName evidence="4">LysM domain-containing protein</fullName>
    </recommendedName>
</protein>